<feature type="binding site" evidence="8">
    <location>
        <position position="284"/>
    </location>
    <ligand>
        <name>Mg(2+)</name>
        <dbReference type="ChEBI" id="CHEBI:18420"/>
        <label>2</label>
    </ligand>
</feature>
<evidence type="ECO:0000259" key="11">
    <source>
        <dbReference type="Pfam" id="PF02769"/>
    </source>
</evidence>
<evidence type="ECO:0000259" key="10">
    <source>
        <dbReference type="Pfam" id="PF00586"/>
    </source>
</evidence>
<feature type="binding site" evidence="8">
    <location>
        <position position="549"/>
    </location>
    <ligand>
        <name>ATP</name>
        <dbReference type="ChEBI" id="CHEBI:30616"/>
    </ligand>
</feature>
<feature type="binding site" evidence="8">
    <location>
        <position position="552"/>
    </location>
    <ligand>
        <name>substrate</name>
    </ligand>
</feature>
<accession>A0ABU9EA65</accession>
<dbReference type="Pfam" id="PF02769">
    <property type="entry name" value="AIRS_C"/>
    <property type="match status" value="2"/>
</dbReference>
<evidence type="ECO:0000256" key="5">
    <source>
        <dbReference type="ARBA" id="ARBA00022755"/>
    </source>
</evidence>
<dbReference type="PIRSF" id="PIRSF001587">
    <property type="entry name" value="FGAM_synthase_II"/>
    <property type="match status" value="1"/>
</dbReference>
<feature type="active site" evidence="8">
    <location>
        <position position="64"/>
    </location>
</feature>
<dbReference type="InterPro" id="IPR010074">
    <property type="entry name" value="PRibForGlyAmidine_synth_PurL"/>
</dbReference>
<dbReference type="Gene3D" id="3.30.1330.10">
    <property type="entry name" value="PurM-like, N-terminal domain"/>
    <property type="match status" value="2"/>
</dbReference>
<dbReference type="NCBIfam" id="NF002290">
    <property type="entry name" value="PRK01213.1"/>
    <property type="match status" value="1"/>
</dbReference>
<feature type="binding site" evidence="8">
    <location>
        <position position="256"/>
    </location>
    <ligand>
        <name>substrate</name>
    </ligand>
</feature>
<feature type="domain" description="PurM-like N-terminal" evidence="10">
    <location>
        <begin position="89"/>
        <end position="204"/>
    </location>
</feature>
<comment type="similarity">
    <text evidence="8">Belongs to the FGAMS family.</text>
</comment>
<dbReference type="GO" id="GO:0004642">
    <property type="term" value="F:phosphoribosylformylglycinamidine synthase activity"/>
    <property type="evidence" value="ECO:0007669"/>
    <property type="project" value="UniProtKB-EC"/>
</dbReference>
<feature type="domain" description="Phosphoribosylformylglycinamidine synthase linker" evidence="12">
    <location>
        <begin position="30"/>
        <end position="68"/>
    </location>
</feature>
<feature type="binding site" evidence="8">
    <location>
        <position position="550"/>
    </location>
    <ligand>
        <name>Mg(2+)</name>
        <dbReference type="ChEBI" id="CHEBI:18420"/>
        <label>1</label>
    </ligand>
</feature>
<protein>
    <recommendedName>
        <fullName evidence="8">Phosphoribosylformylglycinamidine synthase subunit PurL</fullName>
        <shortName evidence="8">FGAM synthase</shortName>
        <ecNumber evidence="8">6.3.5.3</ecNumber>
    </recommendedName>
    <alternativeName>
        <fullName evidence="8">Formylglycinamide ribonucleotide amidotransferase subunit II</fullName>
        <shortName evidence="8">FGAR amidotransferase II</shortName>
        <shortName evidence="8">FGAR-AT II</shortName>
    </alternativeName>
    <alternativeName>
        <fullName evidence="8">Glutamine amidotransferase PurL</fullName>
    </alternativeName>
    <alternativeName>
        <fullName evidence="8">Phosphoribosylformylglycinamidine synthase subunit II</fullName>
    </alternativeName>
</protein>
<dbReference type="RefSeq" id="WP_405276888.1">
    <property type="nucleotide sequence ID" value="NZ_CP144380.1"/>
</dbReference>
<evidence type="ECO:0000256" key="6">
    <source>
        <dbReference type="ARBA" id="ARBA00022840"/>
    </source>
</evidence>
<feature type="binding site" evidence="8">
    <location>
        <position position="512"/>
    </location>
    <ligand>
        <name>ATP</name>
        <dbReference type="ChEBI" id="CHEBI:30616"/>
    </ligand>
</feature>
<dbReference type="InterPro" id="IPR036676">
    <property type="entry name" value="PurM-like_C_sf"/>
</dbReference>
<keyword evidence="2 8" id="KW-0436">Ligase</keyword>
<dbReference type="EC" id="6.3.5.3" evidence="8"/>
<name>A0ABU9EA65_9BACT</name>
<evidence type="ECO:0000259" key="12">
    <source>
        <dbReference type="Pfam" id="PF18072"/>
    </source>
</evidence>
<feature type="domain" description="PurM-like C-terminal" evidence="11">
    <location>
        <begin position="217"/>
        <end position="370"/>
    </location>
</feature>
<comment type="caution">
    <text evidence="8">Lacks conserved residue(s) required for the propagation of feature annotation.</text>
</comment>
<feature type="domain" description="PurM-like N-terminal" evidence="10">
    <location>
        <begin position="455"/>
        <end position="574"/>
    </location>
</feature>
<comment type="subunit">
    <text evidence="8">Monomer. Part of the FGAM synthase complex composed of 1 PurL, 1 PurQ and 2 PurS subunits.</text>
</comment>
<feature type="binding site" evidence="8">
    <location>
        <begin position="109"/>
        <end position="112"/>
    </location>
    <ligand>
        <name>substrate</name>
    </ligand>
</feature>
<feature type="active site" description="Proton acceptor" evidence="8">
    <location>
        <position position="110"/>
    </location>
</feature>
<dbReference type="Pfam" id="PF00586">
    <property type="entry name" value="AIRS"/>
    <property type="match status" value="2"/>
</dbReference>
<keyword evidence="6 8" id="KW-0067">ATP-binding</keyword>
<evidence type="ECO:0000256" key="1">
    <source>
        <dbReference type="ARBA" id="ARBA00022490"/>
    </source>
</evidence>
<dbReference type="InterPro" id="IPR041609">
    <property type="entry name" value="PurL_linker"/>
</dbReference>
<reference evidence="13 14" key="1">
    <citation type="submission" date="2024-02" db="EMBL/GenBank/DDBJ databases">
        <title>A novel Gemmatimonadota bacterium.</title>
        <authorList>
            <person name="Du Z.-J."/>
            <person name="Ye Y.-Q."/>
        </authorList>
    </citation>
    <scope>NUCLEOTIDE SEQUENCE [LARGE SCALE GENOMIC DNA]</scope>
    <source>
        <strain evidence="13 14">DH-20</strain>
    </source>
</reference>
<feature type="domain" description="PurM-like C-terminal" evidence="11">
    <location>
        <begin position="587"/>
        <end position="730"/>
    </location>
</feature>
<comment type="caution">
    <text evidence="13">The sequence shown here is derived from an EMBL/GenBank/DDBJ whole genome shotgun (WGS) entry which is preliminary data.</text>
</comment>
<keyword evidence="14" id="KW-1185">Reference proteome</keyword>
<dbReference type="PANTHER" id="PTHR43555">
    <property type="entry name" value="PHOSPHORIBOSYLFORMYLGLYCINAMIDINE SYNTHASE SUBUNIT PURL"/>
    <property type="match status" value="1"/>
</dbReference>
<evidence type="ECO:0000256" key="7">
    <source>
        <dbReference type="ARBA" id="ARBA00022842"/>
    </source>
</evidence>
<dbReference type="InterPro" id="IPR010918">
    <property type="entry name" value="PurM-like_C_dom"/>
</dbReference>
<dbReference type="Gene3D" id="3.90.650.10">
    <property type="entry name" value="PurM-like C-terminal domain"/>
    <property type="match status" value="2"/>
</dbReference>
<dbReference type="InterPro" id="IPR036921">
    <property type="entry name" value="PurM-like_N_sf"/>
</dbReference>
<dbReference type="CDD" id="cd02204">
    <property type="entry name" value="PurL_repeat2"/>
    <property type="match status" value="1"/>
</dbReference>
<feature type="region of interest" description="Disordered" evidence="9">
    <location>
        <begin position="1"/>
        <end position="22"/>
    </location>
</feature>
<evidence type="ECO:0000313" key="14">
    <source>
        <dbReference type="Proteomes" id="UP001484239"/>
    </source>
</evidence>
<comment type="catalytic activity">
    <reaction evidence="8">
        <text>N(2)-formyl-N(1)-(5-phospho-beta-D-ribosyl)glycinamide + L-glutamine + ATP + H2O = 2-formamido-N(1)-(5-O-phospho-beta-D-ribosyl)acetamidine + L-glutamate + ADP + phosphate + H(+)</text>
        <dbReference type="Rhea" id="RHEA:17129"/>
        <dbReference type="ChEBI" id="CHEBI:15377"/>
        <dbReference type="ChEBI" id="CHEBI:15378"/>
        <dbReference type="ChEBI" id="CHEBI:29985"/>
        <dbReference type="ChEBI" id="CHEBI:30616"/>
        <dbReference type="ChEBI" id="CHEBI:43474"/>
        <dbReference type="ChEBI" id="CHEBI:58359"/>
        <dbReference type="ChEBI" id="CHEBI:147286"/>
        <dbReference type="ChEBI" id="CHEBI:147287"/>
        <dbReference type="ChEBI" id="CHEBI:456216"/>
        <dbReference type="EC" id="6.3.5.3"/>
    </reaction>
</comment>
<feature type="binding site" evidence="8">
    <location>
        <position position="67"/>
    </location>
    <ligand>
        <name>ATP</name>
        <dbReference type="ChEBI" id="CHEBI:30616"/>
    </ligand>
</feature>
<evidence type="ECO:0000256" key="3">
    <source>
        <dbReference type="ARBA" id="ARBA00022723"/>
    </source>
</evidence>
<dbReference type="Proteomes" id="UP001484239">
    <property type="component" value="Unassembled WGS sequence"/>
</dbReference>
<dbReference type="Pfam" id="PF18072">
    <property type="entry name" value="FGAR-AT_linker"/>
    <property type="match status" value="1"/>
</dbReference>
<feature type="binding site" evidence="8">
    <location>
        <begin position="328"/>
        <end position="330"/>
    </location>
    <ligand>
        <name>substrate</name>
    </ligand>
</feature>
<evidence type="ECO:0000256" key="2">
    <source>
        <dbReference type="ARBA" id="ARBA00022598"/>
    </source>
</evidence>
<keyword evidence="3 8" id="KW-0479">Metal-binding</keyword>
<dbReference type="EMBL" id="JBBHLI010000004">
    <property type="protein sequence ID" value="MEK9500962.1"/>
    <property type="molecule type" value="Genomic_DNA"/>
</dbReference>
<dbReference type="SUPFAM" id="SSF55326">
    <property type="entry name" value="PurM N-terminal domain-like"/>
    <property type="match status" value="2"/>
</dbReference>
<feature type="binding site" evidence="8">
    <location>
        <position position="106"/>
    </location>
    <ligand>
        <name>ATP</name>
        <dbReference type="ChEBI" id="CHEBI:30616"/>
    </ligand>
</feature>
<dbReference type="HAMAP" id="MF_00420">
    <property type="entry name" value="PurL_2"/>
    <property type="match status" value="1"/>
</dbReference>
<evidence type="ECO:0000256" key="8">
    <source>
        <dbReference type="HAMAP-Rule" id="MF_00420"/>
    </source>
</evidence>
<proteinExistence type="inferred from homology"/>
<comment type="subcellular location">
    <subcellularLocation>
        <location evidence="8">Cytoplasm</location>
    </subcellularLocation>
</comment>
<gene>
    <name evidence="8 13" type="primary">purL</name>
    <name evidence="13" type="ORF">WI372_08240</name>
</gene>
<feature type="binding site" evidence="8">
    <location>
        <position position="108"/>
    </location>
    <ligand>
        <name>Mg(2+)</name>
        <dbReference type="ChEBI" id="CHEBI:18420"/>
        <label>1</label>
    </ligand>
</feature>
<organism evidence="13 14">
    <name type="scientific">Gaopeijia maritima</name>
    <dbReference type="NCBI Taxonomy" id="3119007"/>
    <lineage>
        <taxon>Bacteria</taxon>
        <taxon>Pseudomonadati</taxon>
        <taxon>Gemmatimonadota</taxon>
        <taxon>Longimicrobiia</taxon>
        <taxon>Gaopeijiales</taxon>
        <taxon>Gaopeijiaceae</taxon>
        <taxon>Gaopeijia</taxon>
    </lineage>
</organism>
<feature type="binding site" evidence="8">
    <location>
        <position position="131"/>
    </location>
    <ligand>
        <name>substrate</name>
    </ligand>
</feature>
<dbReference type="NCBIfam" id="TIGR01736">
    <property type="entry name" value="FGAM_synth_II"/>
    <property type="match status" value="1"/>
</dbReference>
<sequence>MSSAPTGRPLPAEVAPRAGDPEITDEVVADHGLSPDEYEKVRAIMGRTPTWTELGVFSAMWSEHCGYKNSKRLLKTLPTQAPWVIKGPGENAGVIDVGDGYALAFKIESHNHPSAVEPYQGAATGVGGILRDIFTMGARPIAVLDSLRFGDLDSARVRYLFGGVVKGVGDYGNCVGIPNIGGEVQFDAAYEGNPLVNAMCLGLMKHEELITGVAEGVGNPLMAVGARTGRDGIHGATFASEELSEDADESSRPMVQVGDPFTEKLLLEASLELIASGHITGIQDMGAAGLTSSATEMAGRAGNGVEIDTALVPVREVGMTPYEILLSESQERMLVTAKAGHEDDVRRILEKWELEAEVVGRVTDDGMFRVKENGVTVAEIPNIPLTEECPTYEREGIEALEVAELRDMELPVADPLPDPSLALLDLMRSPNIASKRWIFRQYDTTVRTSTVRRPGGDAGAVRIRGTRRAVAATTDCNGRYVYLDPRNGARAAVAEAARNLVCVGALPTAVTNNLNFGNPLKPPIYYQLREAVRGLGEACQAFETPVTGGNVSLFNETDGKAIHPTPVIGMVGVIDDIDFITGHAFQEPGDAILQLGDNTDEIGASEYLYRFHDGLVAGHPPSVDLLAERSLQQAVLSMIRTGRVRSAHDCAEGGLAVALVESALGEGDAPVGVDVELPDALPAAPLFFGEAQGRIVVSCADADADALIDIAKSHGVPVRRIGTVTDASEGVRIRGAGTEIFCRIASLAEGYFQTLPSIMDAAPVAAARDDQ</sequence>
<dbReference type="PANTHER" id="PTHR43555:SF1">
    <property type="entry name" value="PHOSPHORIBOSYLFORMYLGLYCINAMIDINE SYNTHASE SUBUNIT PURL"/>
    <property type="match status" value="1"/>
</dbReference>
<keyword evidence="4 8" id="KW-0547">Nucleotide-binding</keyword>
<feature type="binding site" evidence="8">
    <location>
        <position position="132"/>
    </location>
    <ligand>
        <name>Mg(2+)</name>
        <dbReference type="ChEBI" id="CHEBI:18420"/>
        <label>2</label>
    </ligand>
</feature>
<comment type="function">
    <text evidence="8">Part of the phosphoribosylformylglycinamidine synthase complex involved in the purines biosynthetic pathway. Catalyzes the ATP-dependent conversion of formylglycinamide ribonucleotide (FGAR) and glutamine to yield formylglycinamidine ribonucleotide (FGAM) and glutamate. The FGAM synthase complex is composed of three subunits. PurQ produces an ammonia molecule by converting glutamine to glutamate. PurL transfers the ammonia molecule to FGAR to form FGAM in an ATP-dependent manner. PurS interacts with PurQ and PurL and is thought to assist in the transfer of the ammonia molecule from PurQ to PurL.</text>
</comment>
<keyword evidence="1 8" id="KW-0963">Cytoplasm</keyword>
<keyword evidence="7 8" id="KW-0460">Magnesium</keyword>
<evidence type="ECO:0000313" key="13">
    <source>
        <dbReference type="EMBL" id="MEK9500962.1"/>
    </source>
</evidence>
<evidence type="ECO:0000256" key="4">
    <source>
        <dbReference type="ARBA" id="ARBA00022741"/>
    </source>
</evidence>
<comment type="pathway">
    <text evidence="8">Purine metabolism; IMP biosynthesis via de novo pathway; 5-amino-1-(5-phospho-D-ribosyl)imidazole from N(2)-formyl-N(1)-(5-phospho-D-ribosyl)glycinamide: step 1/2.</text>
</comment>
<keyword evidence="5 8" id="KW-0658">Purine biosynthesis</keyword>
<evidence type="ECO:0000256" key="9">
    <source>
        <dbReference type="SAM" id="MobiDB-lite"/>
    </source>
</evidence>
<dbReference type="CDD" id="cd02203">
    <property type="entry name" value="PurL_repeat1"/>
    <property type="match status" value="1"/>
</dbReference>
<dbReference type="SUPFAM" id="SSF56042">
    <property type="entry name" value="PurM C-terminal domain-like"/>
    <property type="match status" value="2"/>
</dbReference>
<dbReference type="InterPro" id="IPR016188">
    <property type="entry name" value="PurM-like_N"/>
</dbReference>